<feature type="transmembrane region" description="Helical" evidence="1">
    <location>
        <begin position="31"/>
        <end position="53"/>
    </location>
</feature>
<name>A0A9Q3YWV4_9FLAO</name>
<evidence type="ECO:0000313" key="2">
    <source>
        <dbReference type="EMBL" id="MCD1116397.1"/>
    </source>
</evidence>
<keyword evidence="1" id="KW-0812">Transmembrane</keyword>
<accession>A0A9Q3YWV4</accession>
<dbReference type="AlphaFoldDB" id="A0A9Q3YWV4"/>
<gene>
    <name evidence="2" type="ORF">LO744_05955</name>
</gene>
<protein>
    <submittedName>
        <fullName evidence="2">Uncharacterized protein</fullName>
    </submittedName>
</protein>
<dbReference type="RefSeq" id="WP_230667801.1">
    <property type="nucleotide sequence ID" value="NZ_JAJNAY010000001.1"/>
</dbReference>
<dbReference type="Proteomes" id="UP001108025">
    <property type="component" value="Unassembled WGS sequence"/>
</dbReference>
<keyword evidence="1" id="KW-1133">Transmembrane helix</keyword>
<organism evidence="2 3">
    <name type="scientific">Chryseobacterium turcicum</name>
    <dbReference type="NCBI Taxonomy" id="2898076"/>
    <lineage>
        <taxon>Bacteria</taxon>
        <taxon>Pseudomonadati</taxon>
        <taxon>Bacteroidota</taxon>
        <taxon>Flavobacteriia</taxon>
        <taxon>Flavobacteriales</taxon>
        <taxon>Weeksellaceae</taxon>
        <taxon>Chryseobacterium group</taxon>
        <taxon>Chryseobacterium</taxon>
    </lineage>
</organism>
<dbReference type="EMBL" id="JAJNAY010000001">
    <property type="protein sequence ID" value="MCD1116397.1"/>
    <property type="molecule type" value="Genomic_DNA"/>
</dbReference>
<sequence length="63" mass="7132">MKTLVPIIITVVCLALFVISRYFFFADGEDSLVKIVSQGFLIGAVFSMIFALFNKRNKNNQEN</sequence>
<feature type="transmembrane region" description="Helical" evidence="1">
    <location>
        <begin position="7"/>
        <end position="25"/>
    </location>
</feature>
<comment type="caution">
    <text evidence="2">The sequence shown here is derived from an EMBL/GenBank/DDBJ whole genome shotgun (WGS) entry which is preliminary data.</text>
</comment>
<keyword evidence="1" id="KW-0472">Membrane</keyword>
<proteinExistence type="predicted"/>
<evidence type="ECO:0000313" key="3">
    <source>
        <dbReference type="Proteomes" id="UP001108025"/>
    </source>
</evidence>
<reference evidence="2" key="1">
    <citation type="submission" date="2021-11" db="EMBL/GenBank/DDBJ databases">
        <title>Description of novel Chryseobacterium species.</title>
        <authorList>
            <person name="Saticioglu I.B."/>
            <person name="Ay H."/>
            <person name="Altun S."/>
            <person name="Duman M."/>
        </authorList>
    </citation>
    <scope>NUCLEOTIDE SEQUENCE</scope>
    <source>
        <strain evidence="2">C-17</strain>
    </source>
</reference>
<evidence type="ECO:0000256" key="1">
    <source>
        <dbReference type="SAM" id="Phobius"/>
    </source>
</evidence>
<keyword evidence="3" id="KW-1185">Reference proteome</keyword>